<name>A0A7C0U5D7_9BACT</name>
<gene>
    <name evidence="1" type="ORF">ENF32_00350</name>
</gene>
<protein>
    <submittedName>
        <fullName evidence="1">Uncharacterized protein</fullName>
    </submittedName>
</protein>
<organism evidence="1">
    <name type="scientific">Thermosulfidibacter takaii</name>
    <dbReference type="NCBI Taxonomy" id="412593"/>
    <lineage>
        <taxon>Bacteria</taxon>
        <taxon>Pseudomonadati</taxon>
        <taxon>Thermosulfidibacterota</taxon>
        <taxon>Thermosulfidibacteria</taxon>
        <taxon>Thermosulfidibacterales</taxon>
        <taxon>Thermosulfidibacteraceae</taxon>
    </lineage>
</organism>
<dbReference type="Proteomes" id="UP000885690">
    <property type="component" value="Unassembled WGS sequence"/>
</dbReference>
<dbReference type="EMBL" id="DQWS01000016">
    <property type="protein sequence ID" value="HDD52508.1"/>
    <property type="molecule type" value="Genomic_DNA"/>
</dbReference>
<comment type="caution">
    <text evidence="1">The sequence shown here is derived from an EMBL/GenBank/DDBJ whole genome shotgun (WGS) entry which is preliminary data.</text>
</comment>
<dbReference type="SUPFAM" id="SSF56059">
    <property type="entry name" value="Glutathione synthetase ATP-binding domain-like"/>
    <property type="match status" value="1"/>
</dbReference>
<reference evidence="1" key="1">
    <citation type="journal article" date="2020" name="mSystems">
        <title>Genome- and Community-Level Interaction Insights into Carbon Utilization and Element Cycling Functions of Hydrothermarchaeota in Hydrothermal Sediment.</title>
        <authorList>
            <person name="Zhou Z."/>
            <person name="Liu Y."/>
            <person name="Xu W."/>
            <person name="Pan J."/>
            <person name="Luo Z.H."/>
            <person name="Li M."/>
        </authorList>
    </citation>
    <scope>NUCLEOTIDE SEQUENCE [LARGE SCALE GENOMIC DNA]</scope>
    <source>
        <strain evidence="1">HyVt-115</strain>
    </source>
</reference>
<proteinExistence type="predicted"/>
<dbReference type="AlphaFoldDB" id="A0A7C0U5D7"/>
<dbReference type="PANTHER" id="PTHR42793:SF1">
    <property type="entry name" value="PEPTIDYL-LYSINE N-ACETYLTRANSFERASE PATZ"/>
    <property type="match status" value="1"/>
</dbReference>
<sequence>MSSVGGRCFKDVTFRLAPLTFEEAAEMIREIKSYPILMGARGGEKVDVDALEEALVRFSLLAWEQGLAEGEANPLRVTPQGVVALDARFVLGGYIKPVGTLPVWSEEHGLVDQDALFFSQALGLGDPMELMAPYVGTRDRLSLFFKGEEDVPGKALDAFRKIPRGKDLVIIGGGIHL</sequence>
<dbReference type="Pfam" id="PF13549">
    <property type="entry name" value="ATP-grasp_5"/>
    <property type="match status" value="1"/>
</dbReference>
<dbReference type="PANTHER" id="PTHR42793">
    <property type="entry name" value="COA BINDING DOMAIN CONTAINING PROTEIN"/>
    <property type="match status" value="1"/>
</dbReference>
<dbReference type="Gene3D" id="3.30.470.20">
    <property type="entry name" value="ATP-grasp fold, B domain"/>
    <property type="match status" value="1"/>
</dbReference>
<accession>A0A7C0U5D7</accession>
<evidence type="ECO:0000313" key="1">
    <source>
        <dbReference type="EMBL" id="HDD52508.1"/>
    </source>
</evidence>